<dbReference type="NCBIfam" id="TIGR01269">
    <property type="entry name" value="Tyr_3_monoox"/>
    <property type="match status" value="1"/>
</dbReference>
<dbReference type="GO" id="GO:0030424">
    <property type="term" value="C:axon"/>
    <property type="evidence" value="ECO:0007669"/>
    <property type="project" value="TreeGrafter"/>
</dbReference>
<evidence type="ECO:0000256" key="6">
    <source>
        <dbReference type="ARBA" id="ARBA00023033"/>
    </source>
</evidence>
<comment type="caution">
    <text evidence="10">The sequence shown here is derived from an EMBL/GenBank/DDBJ whole genome shotgun (WGS) entry which is preliminary data.</text>
</comment>
<dbReference type="CTD" id="24588603"/>
<dbReference type="InterPro" id="IPR036329">
    <property type="entry name" value="Aro-AA_hydroxylase_C_sf"/>
</dbReference>
<dbReference type="GO" id="GO:0004511">
    <property type="term" value="F:tyrosine 3-monooxygenase activity"/>
    <property type="evidence" value="ECO:0007669"/>
    <property type="project" value="InterPro"/>
</dbReference>
<evidence type="ECO:0000256" key="8">
    <source>
        <dbReference type="PIRSR" id="PIRSR601273-2"/>
    </source>
</evidence>
<protein>
    <recommendedName>
        <fullName evidence="9">Biopterin-dependent aromatic amino acid hydroxylase family profile domain-containing protein</fullName>
    </recommendedName>
</protein>
<dbReference type="PIRSF" id="PIRSF000336">
    <property type="entry name" value="TH"/>
    <property type="match status" value="1"/>
</dbReference>
<name>A0A922LN32_SCHHA</name>
<dbReference type="RefSeq" id="XP_051070636.1">
    <property type="nucleotide sequence ID" value="XM_051218683.1"/>
</dbReference>
<dbReference type="PANTHER" id="PTHR11473:SF15">
    <property type="entry name" value="TYROSINE 3-MONOOXYGENASE"/>
    <property type="match status" value="1"/>
</dbReference>
<accession>A0A922LN32</accession>
<dbReference type="Proteomes" id="UP000471633">
    <property type="component" value="Unassembled WGS sequence"/>
</dbReference>
<proteinExistence type="inferred from homology"/>
<dbReference type="GO" id="GO:0005737">
    <property type="term" value="C:cytoplasm"/>
    <property type="evidence" value="ECO:0007669"/>
    <property type="project" value="TreeGrafter"/>
</dbReference>
<feature type="non-terminal residue" evidence="10">
    <location>
        <position position="488"/>
    </location>
</feature>
<gene>
    <name evidence="10" type="ORF">MS3_00010321</name>
</gene>
<keyword evidence="11" id="KW-1185">Reference proteome</keyword>
<dbReference type="GO" id="GO:0042423">
    <property type="term" value="P:catecholamine biosynthetic process"/>
    <property type="evidence" value="ECO:0007669"/>
    <property type="project" value="InterPro"/>
</dbReference>
<dbReference type="GO" id="GO:0009072">
    <property type="term" value="P:aromatic amino acid metabolic process"/>
    <property type="evidence" value="ECO:0007669"/>
    <property type="project" value="InterPro"/>
</dbReference>
<reference evidence="10" key="1">
    <citation type="journal article" date="2012" name="Nat. Genet.">
        <title>Whole-genome sequence of Schistosoma haematobium.</title>
        <authorList>
            <person name="Young N.D."/>
            <person name="Jex A.R."/>
            <person name="Li B."/>
            <person name="Liu S."/>
            <person name="Yang L."/>
            <person name="Xiong Z."/>
            <person name="Li Y."/>
            <person name="Cantacessi C."/>
            <person name="Hall R.S."/>
            <person name="Xu X."/>
            <person name="Chen F."/>
            <person name="Wu X."/>
            <person name="Zerlotini A."/>
            <person name="Oliveira G."/>
            <person name="Hofmann A."/>
            <person name="Zhang G."/>
            <person name="Fang X."/>
            <person name="Kang Y."/>
            <person name="Campbell B.E."/>
            <person name="Loukas A."/>
            <person name="Ranganathan S."/>
            <person name="Rollinson D."/>
            <person name="Rinaldi G."/>
            <person name="Brindley P.J."/>
            <person name="Yang H."/>
            <person name="Wang J."/>
            <person name="Wang J."/>
            <person name="Gasser R.B."/>
        </authorList>
    </citation>
    <scope>NUCLEOTIDE SEQUENCE</scope>
</reference>
<feature type="domain" description="Biopterin-dependent aromatic amino acid hydroxylase family profile" evidence="9">
    <location>
        <begin position="138"/>
        <end position="484"/>
    </location>
</feature>
<keyword evidence="4" id="KW-0560">Oxidoreductase</keyword>
<dbReference type="InterPro" id="IPR005962">
    <property type="entry name" value="Tyr_3_mOase"/>
</dbReference>
<dbReference type="SUPFAM" id="SSF56534">
    <property type="entry name" value="Aromatic aminoacid monoxygenases, catalytic and oligomerization domains"/>
    <property type="match status" value="1"/>
</dbReference>
<dbReference type="PANTHER" id="PTHR11473">
    <property type="entry name" value="AROMATIC AMINO ACID HYDROXYLASE"/>
    <property type="match status" value="1"/>
</dbReference>
<dbReference type="Pfam" id="PF00351">
    <property type="entry name" value="Biopterin_H"/>
    <property type="match status" value="1"/>
</dbReference>
<keyword evidence="6" id="KW-0503">Monooxygenase</keyword>
<dbReference type="InterPro" id="IPR019774">
    <property type="entry name" value="Aromatic-AA_hydroxylase_C"/>
</dbReference>
<dbReference type="InterPro" id="IPR018301">
    <property type="entry name" value="ArAA_hydroxylase_Fe/CU_BS"/>
</dbReference>
<evidence type="ECO:0000256" key="3">
    <source>
        <dbReference type="ARBA" id="ARBA00022723"/>
    </source>
</evidence>
<reference evidence="10" key="4">
    <citation type="journal article" date="2022" name="PLoS Pathog.">
        <title>Chromosome-level genome of Schistosoma haematobium underpins genome-wide explorations of molecular variation.</title>
        <authorList>
            <person name="Stroehlein A.J."/>
            <person name="Korhonen P.K."/>
            <person name="Lee V.V."/>
            <person name="Ralph S.A."/>
            <person name="Mentink-Kane M."/>
            <person name="You H."/>
            <person name="McManus D.P."/>
            <person name="Tchuente L.T."/>
            <person name="Stothard J.R."/>
            <person name="Kaur P."/>
            <person name="Dudchenko O."/>
            <person name="Aiden E.L."/>
            <person name="Yang B."/>
            <person name="Yang H."/>
            <person name="Emery A.M."/>
            <person name="Webster B.L."/>
            <person name="Brindley P.J."/>
            <person name="Rollinson D."/>
            <person name="Chang B.C.H."/>
            <person name="Gasser R.B."/>
            <person name="Young N.D."/>
        </authorList>
    </citation>
    <scope>NUCLEOTIDE SEQUENCE</scope>
</reference>
<comment type="similarity">
    <text evidence="2">Belongs to the biopterin-dependent aromatic amino acid hydroxylase family.</text>
</comment>
<dbReference type="InterPro" id="IPR036951">
    <property type="entry name" value="ArAA_hydroxylase_sf"/>
</dbReference>
<comment type="cofactor">
    <cofactor evidence="1 8">
        <name>Fe(2+)</name>
        <dbReference type="ChEBI" id="CHEBI:29033"/>
    </cofactor>
</comment>
<feature type="binding site" evidence="7">
    <location>
        <position position="322"/>
    </location>
    <ligand>
        <name>Fe cation</name>
        <dbReference type="ChEBI" id="CHEBI:24875"/>
    </ligand>
</feature>
<evidence type="ECO:0000313" key="10">
    <source>
        <dbReference type="EMBL" id="KAH9590162.1"/>
    </source>
</evidence>
<keyword evidence="5 7" id="KW-0408">Iron</keyword>
<dbReference type="EMBL" id="AMPZ03000002">
    <property type="protein sequence ID" value="KAH9590162.1"/>
    <property type="molecule type" value="Genomic_DNA"/>
</dbReference>
<dbReference type="GeneID" id="24588603"/>
<evidence type="ECO:0000256" key="1">
    <source>
        <dbReference type="ARBA" id="ARBA00001954"/>
    </source>
</evidence>
<dbReference type="PROSITE" id="PS00367">
    <property type="entry name" value="BH4_AAA_HYDROXYL_1"/>
    <property type="match status" value="1"/>
</dbReference>
<organism evidence="10 11">
    <name type="scientific">Schistosoma haematobium</name>
    <name type="common">Blood fluke</name>
    <dbReference type="NCBI Taxonomy" id="6185"/>
    <lineage>
        <taxon>Eukaryota</taxon>
        <taxon>Metazoa</taxon>
        <taxon>Spiralia</taxon>
        <taxon>Lophotrochozoa</taxon>
        <taxon>Platyhelminthes</taxon>
        <taxon>Trematoda</taxon>
        <taxon>Digenea</taxon>
        <taxon>Strigeidida</taxon>
        <taxon>Schistosomatoidea</taxon>
        <taxon>Schistosomatidae</taxon>
        <taxon>Schistosoma</taxon>
    </lineage>
</organism>
<keyword evidence="3 7" id="KW-0479">Metal-binding</keyword>
<evidence type="ECO:0000256" key="5">
    <source>
        <dbReference type="ARBA" id="ARBA00023004"/>
    </source>
</evidence>
<dbReference type="PROSITE" id="PS51410">
    <property type="entry name" value="BH4_AAA_HYDROXYL_2"/>
    <property type="match status" value="1"/>
</dbReference>
<evidence type="ECO:0000313" key="11">
    <source>
        <dbReference type="Proteomes" id="UP000471633"/>
    </source>
</evidence>
<evidence type="ECO:0000256" key="4">
    <source>
        <dbReference type="ARBA" id="ARBA00023002"/>
    </source>
</evidence>
<feature type="binding site" evidence="7">
    <location>
        <position position="362"/>
    </location>
    <ligand>
        <name>Fe cation</name>
        <dbReference type="ChEBI" id="CHEBI:24875"/>
    </ligand>
</feature>
<evidence type="ECO:0000256" key="2">
    <source>
        <dbReference type="ARBA" id="ARBA00009712"/>
    </source>
</evidence>
<evidence type="ECO:0000256" key="7">
    <source>
        <dbReference type="PIRSR" id="PIRSR000336-1"/>
    </source>
</evidence>
<reference evidence="10" key="3">
    <citation type="submission" date="2021-06" db="EMBL/GenBank/DDBJ databases">
        <title>Chromosome-level genome assembly for S. haematobium.</title>
        <authorList>
            <person name="Stroehlein A.J."/>
        </authorList>
    </citation>
    <scope>NUCLEOTIDE SEQUENCE</scope>
</reference>
<dbReference type="GO" id="GO:0043204">
    <property type="term" value="C:perikaryon"/>
    <property type="evidence" value="ECO:0007669"/>
    <property type="project" value="TreeGrafter"/>
</dbReference>
<dbReference type="GO" id="GO:0005506">
    <property type="term" value="F:iron ion binding"/>
    <property type="evidence" value="ECO:0007669"/>
    <property type="project" value="InterPro"/>
</dbReference>
<reference evidence="10" key="2">
    <citation type="journal article" date="2019" name="Gigascience">
        <title>High-quality Schistosoma haematobium genome achieved by single-molecule and long-range sequencing.</title>
        <authorList>
            <person name="Stroehlein A.J."/>
            <person name="Korhonen P.K."/>
            <person name="Chong T.M."/>
            <person name="Lim Y.L."/>
            <person name="Chan K.G."/>
            <person name="Webster B."/>
            <person name="Rollinson D."/>
            <person name="Brindley P.J."/>
            <person name="Gasser R.B."/>
            <person name="Young N.D."/>
        </authorList>
    </citation>
    <scope>NUCLEOTIDE SEQUENCE</scope>
</reference>
<dbReference type="InterPro" id="IPR001273">
    <property type="entry name" value="ArAA_hydroxylase"/>
</dbReference>
<dbReference type="AlphaFoldDB" id="A0A922LN32"/>
<dbReference type="PRINTS" id="PR00372">
    <property type="entry name" value="FYWHYDRXLASE"/>
</dbReference>
<sequence length="488" mass="57374">LIGLFYERAHLKSKRKTFFSHHKLKMFMMCDQSIENNNKPLTTELNHDEKNSEIHSIIIYFHPITDEKSNNQFYLQALQELLKCIIEKKLNLVHFETRPPLTLSNANQDIQYSCLITLETNEVNMNLLYEELRCNSFISRINLPNNQESQYWYPKHISDLDKCQHLLLKFQPELQTDHPGFHDKVYRERRENIAKIAFHYKYGDRIPEVEYTKEEIETWGLVFTKMKAVHASRACREYIDGFQLLEKYCNYNSESIPQLQTICEFMHRTSGFRIRPVAGLVSPRDFLASLAFRVFQCTQYIRHHSRPMHTPEPDCIHELIGHMPMLVNRKFADFSQELGLASLGASEEEIMRLSTLYWFTVEFGLCNENGETRALGAGIMSSYGELENVFSDHSVKQPFDINNAAVQVYDDFGYQKVYFVTESIESMKRELRNYINSSTKSTFPIYDPFTETVHMKSRFSIRKEILQHVKEETDQLDTLLNHSNFTLS</sequence>
<dbReference type="KEGG" id="shx:MS3_00010321"/>
<dbReference type="Gene3D" id="1.10.800.10">
    <property type="entry name" value="Aromatic amino acid hydroxylase"/>
    <property type="match status" value="1"/>
</dbReference>
<dbReference type="InterPro" id="IPR019773">
    <property type="entry name" value="Tyrosine_3-monooxygenase-like"/>
</dbReference>
<evidence type="ECO:0000259" key="9">
    <source>
        <dbReference type="PROSITE" id="PS51410"/>
    </source>
</evidence>
<feature type="binding site" evidence="7">
    <location>
        <position position="317"/>
    </location>
    <ligand>
        <name>Fe cation</name>
        <dbReference type="ChEBI" id="CHEBI:24875"/>
    </ligand>
</feature>